<dbReference type="EMBL" id="CP019948">
    <property type="protein sequence ID" value="ARN81877.1"/>
    <property type="molecule type" value="Genomic_DNA"/>
</dbReference>
<accession>A0A1W6MWB3</accession>
<dbReference type="KEGG" id="mbry:B1812_13165"/>
<dbReference type="Proteomes" id="UP000193978">
    <property type="component" value="Chromosome"/>
</dbReference>
<protein>
    <recommendedName>
        <fullName evidence="3">DUF1190 domain-containing protein</fullName>
    </recommendedName>
</protein>
<keyword evidence="2" id="KW-1185">Reference proteome</keyword>
<evidence type="ECO:0000313" key="1">
    <source>
        <dbReference type="EMBL" id="ARN81877.1"/>
    </source>
</evidence>
<name>A0A1W6MWB3_9HYPH</name>
<evidence type="ECO:0000313" key="2">
    <source>
        <dbReference type="Proteomes" id="UP000193978"/>
    </source>
</evidence>
<dbReference type="AlphaFoldDB" id="A0A1W6MWB3"/>
<proteinExistence type="predicted"/>
<reference evidence="1 2" key="1">
    <citation type="submission" date="2017-02" db="EMBL/GenBank/DDBJ databases">
        <authorList>
            <person name="Peterson S.W."/>
        </authorList>
    </citation>
    <scope>NUCLEOTIDE SEQUENCE [LARGE SCALE GENOMIC DNA]</scope>
    <source>
        <strain evidence="1 2">S285</strain>
    </source>
</reference>
<evidence type="ECO:0008006" key="3">
    <source>
        <dbReference type="Google" id="ProtNLM"/>
    </source>
</evidence>
<organism evidence="1 2">
    <name type="scientific">Methylocystis bryophila</name>
    <dbReference type="NCBI Taxonomy" id="655015"/>
    <lineage>
        <taxon>Bacteria</taxon>
        <taxon>Pseudomonadati</taxon>
        <taxon>Pseudomonadota</taxon>
        <taxon>Alphaproteobacteria</taxon>
        <taxon>Hyphomicrobiales</taxon>
        <taxon>Methylocystaceae</taxon>
        <taxon>Methylocystis</taxon>
    </lineage>
</organism>
<dbReference type="OrthoDB" id="8453432at2"/>
<sequence>MIVTPSRGFIIAAALVAAALTAFVMTRRAPACGGKGQIMSTISECKSWGFDASTCEAVVGKARAIAKRAAPGLDNSVKCETQFTDCFKADDGVYHPIPSFCLQQGASAAAEPTDLHYLEYESDRQNRKKTHEVPIK</sequence>
<gene>
    <name evidence="1" type="ORF">B1812_13165</name>
</gene>
<dbReference type="RefSeq" id="WP_085771994.1">
    <property type="nucleotide sequence ID" value="NZ_AP027149.1"/>
</dbReference>